<dbReference type="Pfam" id="PF12729">
    <property type="entry name" value="4HB_MCP_1"/>
    <property type="match status" value="1"/>
</dbReference>
<accession>A0A5C4NL39</accession>
<dbReference type="PROSITE" id="PS50885">
    <property type="entry name" value="HAMP"/>
    <property type="match status" value="1"/>
</dbReference>
<evidence type="ECO:0000256" key="6">
    <source>
        <dbReference type="SAM" id="MobiDB-lite"/>
    </source>
</evidence>
<dbReference type="Gene3D" id="1.10.287.950">
    <property type="entry name" value="Methyl-accepting chemotaxis protein"/>
    <property type="match status" value="1"/>
</dbReference>
<evidence type="ECO:0000256" key="5">
    <source>
        <dbReference type="SAM" id="Coils"/>
    </source>
</evidence>
<dbReference type="FunFam" id="1.10.287.950:FF:000001">
    <property type="entry name" value="Methyl-accepting chemotaxis sensory transducer"/>
    <property type="match status" value="1"/>
</dbReference>
<feature type="domain" description="Methyl-accepting transducer" evidence="8">
    <location>
        <begin position="270"/>
        <end position="499"/>
    </location>
</feature>
<dbReference type="PROSITE" id="PS50111">
    <property type="entry name" value="CHEMOTAXIS_TRANSDUC_2"/>
    <property type="match status" value="1"/>
</dbReference>
<dbReference type="InterPro" id="IPR051310">
    <property type="entry name" value="MCP_chemotaxis"/>
</dbReference>
<feature type="compositionally biased region" description="Polar residues" evidence="6">
    <location>
        <begin position="530"/>
        <end position="544"/>
    </location>
</feature>
<dbReference type="GO" id="GO:0007165">
    <property type="term" value="P:signal transduction"/>
    <property type="evidence" value="ECO:0007669"/>
    <property type="project" value="UniProtKB-KW"/>
</dbReference>
<feature type="region of interest" description="Disordered" evidence="6">
    <location>
        <begin position="523"/>
        <end position="572"/>
    </location>
</feature>
<evidence type="ECO:0000256" key="3">
    <source>
        <dbReference type="ARBA" id="ARBA00029447"/>
    </source>
</evidence>
<dbReference type="CDD" id="cd11386">
    <property type="entry name" value="MCP_signal"/>
    <property type="match status" value="1"/>
</dbReference>
<dbReference type="InterPro" id="IPR024478">
    <property type="entry name" value="HlyB_4HB_MCP"/>
</dbReference>
<dbReference type="InterPro" id="IPR047347">
    <property type="entry name" value="YvaQ-like_sensor"/>
</dbReference>
<dbReference type="Pfam" id="PF00672">
    <property type="entry name" value="HAMP"/>
    <property type="match status" value="1"/>
</dbReference>
<keyword evidence="7" id="KW-0472">Membrane</keyword>
<gene>
    <name evidence="10" type="ORF">FHI69_24030</name>
</gene>
<evidence type="ECO:0000256" key="7">
    <source>
        <dbReference type="SAM" id="Phobius"/>
    </source>
</evidence>
<dbReference type="CDD" id="cd19411">
    <property type="entry name" value="MCP2201-like_sensor"/>
    <property type="match status" value="1"/>
</dbReference>
<evidence type="ECO:0000313" key="10">
    <source>
        <dbReference type="EMBL" id="TNC73129.1"/>
    </source>
</evidence>
<dbReference type="Pfam" id="PF00015">
    <property type="entry name" value="MCPsignal"/>
    <property type="match status" value="1"/>
</dbReference>
<evidence type="ECO:0000259" key="9">
    <source>
        <dbReference type="PROSITE" id="PS50885"/>
    </source>
</evidence>
<dbReference type="CDD" id="cd06225">
    <property type="entry name" value="HAMP"/>
    <property type="match status" value="1"/>
</dbReference>
<dbReference type="InterPro" id="IPR004090">
    <property type="entry name" value="Chemotax_Me-accpt_rcpt"/>
</dbReference>
<evidence type="ECO:0000256" key="1">
    <source>
        <dbReference type="ARBA" id="ARBA00004370"/>
    </source>
</evidence>
<proteinExistence type="inferred from homology"/>
<protein>
    <submittedName>
        <fullName evidence="10">HAMP domain-containing protein</fullName>
    </submittedName>
</protein>
<dbReference type="RefSeq" id="WP_139092260.1">
    <property type="nucleotide sequence ID" value="NZ_VDGE01000013.1"/>
</dbReference>
<dbReference type="SMART" id="SM00283">
    <property type="entry name" value="MA"/>
    <property type="match status" value="1"/>
</dbReference>
<dbReference type="PANTHER" id="PTHR43531:SF14">
    <property type="entry name" value="METHYL-ACCEPTING CHEMOTAXIS PROTEIN I-RELATED"/>
    <property type="match status" value="1"/>
</dbReference>
<dbReference type="Proteomes" id="UP000305681">
    <property type="component" value="Unassembled WGS sequence"/>
</dbReference>
<dbReference type="AlphaFoldDB" id="A0A5C4NL39"/>
<feature type="transmembrane region" description="Helical" evidence="7">
    <location>
        <begin position="190"/>
        <end position="211"/>
    </location>
</feature>
<comment type="similarity">
    <text evidence="3">Belongs to the methyl-accepting chemotaxis (MCP) protein family.</text>
</comment>
<dbReference type="GO" id="GO:0006935">
    <property type="term" value="P:chemotaxis"/>
    <property type="evidence" value="ECO:0007669"/>
    <property type="project" value="InterPro"/>
</dbReference>
<feature type="coiled-coil region" evidence="5">
    <location>
        <begin position="470"/>
        <end position="508"/>
    </location>
</feature>
<feature type="domain" description="HAMP" evidence="9">
    <location>
        <begin position="213"/>
        <end position="265"/>
    </location>
</feature>
<evidence type="ECO:0000313" key="11">
    <source>
        <dbReference type="Proteomes" id="UP000305681"/>
    </source>
</evidence>
<reference evidence="10 11" key="1">
    <citation type="submission" date="2019-06" db="EMBL/GenBank/DDBJ databases">
        <title>Genome sequence of Janthinobacterium lividum UCD_MED1.</title>
        <authorList>
            <person name="De Leon M.E."/>
            <person name="Jospin G."/>
        </authorList>
    </citation>
    <scope>NUCLEOTIDE SEQUENCE [LARGE SCALE GENOMIC DNA]</scope>
    <source>
        <strain evidence="10 11">UCD_MED1</strain>
    </source>
</reference>
<keyword evidence="7" id="KW-1133">Transmembrane helix</keyword>
<dbReference type="InterPro" id="IPR003660">
    <property type="entry name" value="HAMP_dom"/>
</dbReference>
<comment type="subcellular location">
    <subcellularLocation>
        <location evidence="1">Membrane</location>
    </subcellularLocation>
</comment>
<evidence type="ECO:0000256" key="2">
    <source>
        <dbReference type="ARBA" id="ARBA00022481"/>
    </source>
</evidence>
<organism evidence="10 11">
    <name type="scientific">Janthinobacterium lividum</name>
    <dbReference type="NCBI Taxonomy" id="29581"/>
    <lineage>
        <taxon>Bacteria</taxon>
        <taxon>Pseudomonadati</taxon>
        <taxon>Pseudomonadota</taxon>
        <taxon>Betaproteobacteria</taxon>
        <taxon>Burkholderiales</taxon>
        <taxon>Oxalobacteraceae</taxon>
        <taxon>Janthinobacterium</taxon>
    </lineage>
</organism>
<dbReference type="InterPro" id="IPR004089">
    <property type="entry name" value="MCPsignal_dom"/>
</dbReference>
<dbReference type="EMBL" id="VDGE01000013">
    <property type="protein sequence ID" value="TNC73129.1"/>
    <property type="molecule type" value="Genomic_DNA"/>
</dbReference>
<dbReference type="GO" id="GO:0004888">
    <property type="term" value="F:transmembrane signaling receptor activity"/>
    <property type="evidence" value="ECO:0007669"/>
    <property type="project" value="InterPro"/>
</dbReference>
<dbReference type="GO" id="GO:0005886">
    <property type="term" value="C:plasma membrane"/>
    <property type="evidence" value="ECO:0007669"/>
    <property type="project" value="TreeGrafter"/>
</dbReference>
<sequence length="572" mass="60112">MHALSHLRIGTRLAAGFALVLLLSVISTSYALYSAHVNAEATRQMMEKPLAKERLVSDWYVLIYSAIARTSMIAKSTDETLSNVFADTIADSTKQGSELLKKIEALLDSDEEKAIFKASIAERVKYQDAKTLVMNARKAGDAAQAESTYRDSFAPAAAKYQNNVKALLSQQRQAIDATAQAIEAANGRSFTLLLTLCALVVALGSVCAWLITRSITVPLQAAVKVAETVAAGDLRTHFGKAASDEIGDLMRALHGMNEALRKVVSEVQTGTNAIATASGEIAAGNQDLSARTEQQASSLEETASSMEELTSTVKQNADNARQANQMAVAASGVAERGGSIVSQVVDTMGAIDTASTKIVDIIGVIDGIAFQTNILALNAAVEAARAGEQGRGFAVVATEVRSLAQRSAAAAREIKTLIGDSVEQVNNGTRLVQQAGSTMGEVVDSVRRVTDIMAEITAASAEQSLGIDQVNQAIAQMDQVTQQNAALVEEAAAAAESMQDQAARLAQVAAGFQLDHVATAAPVHAARPASTQLTKPAGRSSTARQPGIVARSAPAARKPQAHVAGEQDWEEF</sequence>
<dbReference type="SMART" id="SM00304">
    <property type="entry name" value="HAMP"/>
    <property type="match status" value="1"/>
</dbReference>
<keyword evidence="7" id="KW-0812">Transmembrane</keyword>
<dbReference type="SUPFAM" id="SSF58104">
    <property type="entry name" value="Methyl-accepting chemotaxis protein (MCP) signaling domain"/>
    <property type="match status" value="1"/>
</dbReference>
<dbReference type="PRINTS" id="PR00260">
    <property type="entry name" value="CHEMTRNSDUCR"/>
</dbReference>
<name>A0A5C4NL39_9BURK</name>
<keyword evidence="5" id="KW-0175">Coiled coil</keyword>
<dbReference type="PANTHER" id="PTHR43531">
    <property type="entry name" value="PROTEIN ICFG"/>
    <property type="match status" value="1"/>
</dbReference>
<evidence type="ECO:0000256" key="4">
    <source>
        <dbReference type="PROSITE-ProRule" id="PRU00284"/>
    </source>
</evidence>
<evidence type="ECO:0000259" key="8">
    <source>
        <dbReference type="PROSITE" id="PS50111"/>
    </source>
</evidence>
<comment type="caution">
    <text evidence="10">The sequence shown here is derived from an EMBL/GenBank/DDBJ whole genome shotgun (WGS) entry which is preliminary data.</text>
</comment>
<keyword evidence="4" id="KW-0807">Transducer</keyword>
<keyword evidence="2" id="KW-0488">Methylation</keyword>